<accession>W6K3X7</accession>
<organism evidence="1 2">
    <name type="scientific">Nostocoides australiense Ben110</name>
    <dbReference type="NCBI Taxonomy" id="1193182"/>
    <lineage>
        <taxon>Bacteria</taxon>
        <taxon>Bacillati</taxon>
        <taxon>Actinomycetota</taxon>
        <taxon>Actinomycetes</taxon>
        <taxon>Micrococcales</taxon>
        <taxon>Intrasporangiaceae</taxon>
        <taxon>Nostocoides</taxon>
    </lineage>
</organism>
<dbReference type="Pfam" id="PF13830">
    <property type="entry name" value="DUF4192"/>
    <property type="match status" value="1"/>
</dbReference>
<evidence type="ECO:0000313" key="1">
    <source>
        <dbReference type="EMBL" id="CCH74034.1"/>
    </source>
</evidence>
<comment type="caution">
    <text evidence="1">The sequence shown here is derived from an EMBL/GenBank/DDBJ whole genome shotgun (WGS) entry which is preliminary data.</text>
</comment>
<reference evidence="1 2" key="1">
    <citation type="journal article" date="2013" name="ISME J.">
        <title>A metabolic model for members of the genus Tetrasphaera involved in enhanced biological phosphorus removal.</title>
        <authorList>
            <person name="Kristiansen R."/>
            <person name="Nguyen H.T.T."/>
            <person name="Saunders A.M."/>
            <person name="Nielsen J.L."/>
            <person name="Wimmer R."/>
            <person name="Le V.Q."/>
            <person name="McIlroy S.J."/>
            <person name="Petrovski S."/>
            <person name="Seviour R.J."/>
            <person name="Calteau A."/>
            <person name="Nielsen K.L."/>
            <person name="Nielsen P.H."/>
        </authorList>
    </citation>
    <scope>NUCLEOTIDE SEQUENCE [LARGE SCALE GENOMIC DNA]</scope>
    <source>
        <strain evidence="1 2">Ben110</strain>
    </source>
</reference>
<dbReference type="InterPro" id="IPR025447">
    <property type="entry name" value="DUF4192"/>
</dbReference>
<evidence type="ECO:0000313" key="2">
    <source>
        <dbReference type="Proteomes" id="UP000035763"/>
    </source>
</evidence>
<dbReference type="Proteomes" id="UP000035763">
    <property type="component" value="Unassembled WGS sequence"/>
</dbReference>
<dbReference type="EMBL" id="CAJA01000297">
    <property type="protein sequence ID" value="CCH74034.1"/>
    <property type="molecule type" value="Genomic_DNA"/>
</dbReference>
<dbReference type="AlphaFoldDB" id="W6K3X7"/>
<protein>
    <submittedName>
        <fullName evidence="1">Uncharacterized protein</fullName>
    </submittedName>
</protein>
<dbReference type="STRING" id="1193182.BN11_3660004"/>
<sequence>MEGGEQPPWHGPDLQRARLREVLERILTVARLAPAPIAAGPYAVAAILAGRLGEGLVCTGAIEHALEADPDHVLANIMADMVAAGHVPGRPPGTVVQDSGAA</sequence>
<name>W6K3X7_9MICO</name>
<gene>
    <name evidence="1" type="ORF">BN11_3660004</name>
</gene>
<proteinExistence type="predicted"/>
<keyword evidence="2" id="KW-1185">Reference proteome</keyword>